<organism evidence="1 2">
    <name type="scientific">Meloidogyne enterolobii</name>
    <name type="common">Root-knot nematode worm</name>
    <name type="synonym">Meloidogyne mayaguensis</name>
    <dbReference type="NCBI Taxonomy" id="390850"/>
    <lineage>
        <taxon>Eukaryota</taxon>
        <taxon>Metazoa</taxon>
        <taxon>Ecdysozoa</taxon>
        <taxon>Nematoda</taxon>
        <taxon>Chromadorea</taxon>
        <taxon>Rhabditida</taxon>
        <taxon>Tylenchina</taxon>
        <taxon>Tylenchomorpha</taxon>
        <taxon>Tylenchoidea</taxon>
        <taxon>Meloidogynidae</taxon>
        <taxon>Meloidogyninae</taxon>
        <taxon>Meloidogyne</taxon>
    </lineage>
</organism>
<comment type="caution">
    <text evidence="1">The sequence shown here is derived from an EMBL/GenBank/DDBJ whole genome shotgun (WGS) entry which is preliminary data.</text>
</comment>
<evidence type="ECO:0000313" key="1">
    <source>
        <dbReference type="EMBL" id="CAK5107928.1"/>
    </source>
</evidence>
<keyword evidence="2" id="KW-1185">Reference proteome</keyword>
<proteinExistence type="predicted"/>
<name>A0ACB1AV74_MELEN</name>
<dbReference type="Proteomes" id="UP001497535">
    <property type="component" value="Unassembled WGS sequence"/>
</dbReference>
<evidence type="ECO:0000313" key="2">
    <source>
        <dbReference type="Proteomes" id="UP001497535"/>
    </source>
</evidence>
<reference evidence="1" key="1">
    <citation type="submission" date="2023-11" db="EMBL/GenBank/DDBJ databases">
        <authorList>
            <person name="Poullet M."/>
        </authorList>
    </citation>
    <scope>NUCLEOTIDE SEQUENCE</scope>
    <source>
        <strain evidence="1">E1834</strain>
    </source>
</reference>
<dbReference type="EMBL" id="CAVMJV010000127">
    <property type="protein sequence ID" value="CAK5107928.1"/>
    <property type="molecule type" value="Genomic_DNA"/>
</dbReference>
<protein>
    <submittedName>
        <fullName evidence="1">Uncharacterized protein</fullName>
    </submittedName>
</protein>
<sequence>MDTTSTNIPSTKSVDEDPLDAYMAEFHKKRELEQRTKKLVLL</sequence>
<accession>A0ACB1AV74</accession>
<gene>
    <name evidence="1" type="ORF">MENTE1834_LOCUS43823</name>
</gene>